<feature type="transmembrane region" description="Helical" evidence="6">
    <location>
        <begin position="362"/>
        <end position="382"/>
    </location>
</feature>
<feature type="transmembrane region" description="Helical" evidence="6">
    <location>
        <begin position="249"/>
        <end position="269"/>
    </location>
</feature>
<evidence type="ECO:0000256" key="3">
    <source>
        <dbReference type="ARBA" id="ARBA00022692"/>
    </source>
</evidence>
<keyword evidence="2" id="KW-0813">Transport</keyword>
<evidence type="ECO:0000256" key="5">
    <source>
        <dbReference type="ARBA" id="ARBA00023136"/>
    </source>
</evidence>
<comment type="subcellular location">
    <subcellularLocation>
        <location evidence="1">Membrane</location>
        <topology evidence="1">Multi-pass membrane protein</topology>
    </subcellularLocation>
</comment>
<dbReference type="PANTHER" id="PTHR31645:SF0">
    <property type="entry name" value="OLIGOPEPTIDE TRANSPORTER YGL114W-RELATED"/>
    <property type="match status" value="1"/>
</dbReference>
<feature type="transmembrane region" description="Helical" evidence="6">
    <location>
        <begin position="125"/>
        <end position="145"/>
    </location>
</feature>
<feature type="transmembrane region" description="Helical" evidence="6">
    <location>
        <begin position="420"/>
        <end position="438"/>
    </location>
</feature>
<dbReference type="GO" id="GO:0035673">
    <property type="term" value="F:oligopeptide transmembrane transporter activity"/>
    <property type="evidence" value="ECO:0007669"/>
    <property type="project" value="InterPro"/>
</dbReference>
<evidence type="ECO:0000313" key="8">
    <source>
        <dbReference type="Proteomes" id="UP000323567"/>
    </source>
</evidence>
<gene>
    <name evidence="7" type="ORF">F2Y13_09815</name>
</gene>
<dbReference type="GeneID" id="92756235"/>
<dbReference type="RefSeq" id="WP_015547945.1">
    <property type="nucleotide sequence ID" value="NZ_CAUBDR010000011.1"/>
</dbReference>
<feature type="transmembrane region" description="Helical" evidence="6">
    <location>
        <begin position="602"/>
        <end position="623"/>
    </location>
</feature>
<feature type="transmembrane region" description="Helical" evidence="6">
    <location>
        <begin position="183"/>
        <end position="205"/>
    </location>
</feature>
<dbReference type="PANTHER" id="PTHR31645">
    <property type="entry name" value="OLIGOPEPTIDE TRANSPORTER YGL114W-RELATED"/>
    <property type="match status" value="1"/>
</dbReference>
<keyword evidence="4 6" id="KW-1133">Transmembrane helix</keyword>
<proteinExistence type="predicted"/>
<organism evidence="7 8">
    <name type="scientific">Alistipes shahii</name>
    <dbReference type="NCBI Taxonomy" id="328814"/>
    <lineage>
        <taxon>Bacteria</taxon>
        <taxon>Pseudomonadati</taxon>
        <taxon>Bacteroidota</taxon>
        <taxon>Bacteroidia</taxon>
        <taxon>Bacteroidales</taxon>
        <taxon>Rikenellaceae</taxon>
        <taxon>Alistipes</taxon>
    </lineage>
</organism>
<dbReference type="EMBL" id="VVXK01000013">
    <property type="protein sequence ID" value="KAA2368754.1"/>
    <property type="molecule type" value="Genomic_DNA"/>
</dbReference>
<feature type="transmembrane region" description="Helical" evidence="6">
    <location>
        <begin position="444"/>
        <end position="465"/>
    </location>
</feature>
<feature type="transmembrane region" description="Helical" evidence="6">
    <location>
        <begin position="66"/>
        <end position="84"/>
    </location>
</feature>
<evidence type="ECO:0000256" key="2">
    <source>
        <dbReference type="ARBA" id="ARBA00022448"/>
    </source>
</evidence>
<protein>
    <submittedName>
        <fullName evidence="7">Oligopeptide transporter, OPT family</fullName>
    </submittedName>
</protein>
<name>A0A5B3G592_9BACT</name>
<feature type="transmembrane region" description="Helical" evidence="6">
    <location>
        <begin position="225"/>
        <end position="242"/>
    </location>
</feature>
<sequence>MEPEKIQTSLPENAYRELKPGEEYTPVMPASSNPKEVTPYSVTMGVVMAVVFSAAAAFLGLKVGQVFEAAIPIAIIAVGMGSVLGKKNMLGQNVIIQSIGASSGVIVAGAIFTLPALYILGLDAAFWQVFLSSLFGGLLGIVLLIPFRKYFVKEMHGKYPFPEATATTEVLVSGEKGGSQAKLLAVAGLVGGLYDFVVGTFGLWTESVSTRICEWGAVAADKFKVVFGLNTSAAVLGLGYIIGLKYAMIITAGSCLVWFVIVPVVGSLAEAVDPAAMLSLLGVTRADIVADPQSIFTAENLFAFIGKPIGIGGIAMAGIIGIIRQSKIIRQAVGLAVSEFGGGKSAAAAPERTQRDISMKRILTILIATLISVFVFFHFGLLDGWVQSVTAILIVFIIAFLFTTVAANAIAIVGTNPVSGMTLMTLILSSLVLVSVGLSGTTGMTAALVIGGVVCTALSMAGGFITDLKIGYWLGTTPRKQEAWKFLGTFVAAATVAGVMIILNKSYGFVGEGALVAPQANAMAAVIQPLMTGGQTPWMLYFCGAALALVLTSIGVPALAFALGMFIPMELNAPLVVGGLVAWFVSGRSKDEGLNKARFDRGTLIASGFIAGGALMGVVSAVLKFVGVDWFLSGWASSNAAEWTGLAMYLVLIGYFAWHTLRAKKEE</sequence>
<reference evidence="7 8" key="1">
    <citation type="journal article" date="2019" name="Nat. Med.">
        <title>A library of human gut bacterial isolates paired with longitudinal multiomics data enables mechanistic microbiome research.</title>
        <authorList>
            <person name="Poyet M."/>
            <person name="Groussin M."/>
            <person name="Gibbons S.M."/>
            <person name="Avila-Pacheco J."/>
            <person name="Jiang X."/>
            <person name="Kearney S.M."/>
            <person name="Perrotta A.R."/>
            <person name="Berdy B."/>
            <person name="Zhao S."/>
            <person name="Lieberman T.D."/>
            <person name="Swanson P.K."/>
            <person name="Smith M."/>
            <person name="Roesemann S."/>
            <person name="Alexander J.E."/>
            <person name="Rich S.A."/>
            <person name="Livny J."/>
            <person name="Vlamakis H."/>
            <person name="Clish C."/>
            <person name="Bullock K."/>
            <person name="Deik A."/>
            <person name="Scott J."/>
            <person name="Pierce K.A."/>
            <person name="Xavier R.J."/>
            <person name="Alm E.J."/>
        </authorList>
    </citation>
    <scope>NUCLEOTIDE SEQUENCE [LARGE SCALE GENOMIC DNA]</scope>
    <source>
        <strain evidence="7 8">BIOML-A2</strain>
    </source>
</reference>
<feature type="transmembrane region" description="Helical" evidence="6">
    <location>
        <begin position="96"/>
        <end position="119"/>
    </location>
</feature>
<comment type="caution">
    <text evidence="7">The sequence shown here is derived from an EMBL/GenBank/DDBJ whole genome shotgun (WGS) entry which is preliminary data.</text>
</comment>
<dbReference type="AlphaFoldDB" id="A0A5B3G592"/>
<dbReference type="NCBIfam" id="TIGR00733">
    <property type="entry name" value="OPT family oligopeptide transporter"/>
    <property type="match status" value="1"/>
</dbReference>
<keyword evidence="3 6" id="KW-0812">Transmembrane</keyword>
<evidence type="ECO:0000256" key="4">
    <source>
        <dbReference type="ARBA" id="ARBA00022989"/>
    </source>
</evidence>
<dbReference type="Proteomes" id="UP000323567">
    <property type="component" value="Unassembled WGS sequence"/>
</dbReference>
<keyword evidence="5 6" id="KW-0472">Membrane</keyword>
<dbReference type="Pfam" id="PF03169">
    <property type="entry name" value="OPT"/>
    <property type="match status" value="1"/>
</dbReference>
<dbReference type="InterPro" id="IPR004814">
    <property type="entry name" value="Oligopep_transpt"/>
</dbReference>
<feature type="transmembrane region" description="Helical" evidence="6">
    <location>
        <begin position="301"/>
        <end position="323"/>
    </location>
</feature>
<feature type="transmembrane region" description="Helical" evidence="6">
    <location>
        <begin position="388"/>
        <end position="413"/>
    </location>
</feature>
<dbReference type="InterPro" id="IPR045035">
    <property type="entry name" value="YSL-like"/>
</dbReference>
<evidence type="ECO:0000313" key="7">
    <source>
        <dbReference type="EMBL" id="KAA2368754.1"/>
    </source>
</evidence>
<feature type="transmembrane region" description="Helical" evidence="6">
    <location>
        <begin position="486"/>
        <end position="503"/>
    </location>
</feature>
<dbReference type="GO" id="GO:0016020">
    <property type="term" value="C:membrane"/>
    <property type="evidence" value="ECO:0007669"/>
    <property type="project" value="UniProtKB-SubCell"/>
</dbReference>
<evidence type="ECO:0000256" key="6">
    <source>
        <dbReference type="SAM" id="Phobius"/>
    </source>
</evidence>
<evidence type="ECO:0000256" key="1">
    <source>
        <dbReference type="ARBA" id="ARBA00004141"/>
    </source>
</evidence>
<feature type="transmembrane region" description="Helical" evidence="6">
    <location>
        <begin position="37"/>
        <end position="60"/>
    </location>
</feature>
<accession>A0A5B3G592</accession>
<feature type="transmembrane region" description="Helical" evidence="6">
    <location>
        <begin position="539"/>
        <end position="567"/>
    </location>
</feature>
<dbReference type="InterPro" id="IPR004813">
    <property type="entry name" value="OPT"/>
</dbReference>
<feature type="transmembrane region" description="Helical" evidence="6">
    <location>
        <begin position="643"/>
        <end position="661"/>
    </location>
</feature>